<proteinExistence type="predicted"/>
<feature type="chain" id="PRO_5036205977" evidence="1">
    <location>
        <begin position="20"/>
        <end position="97"/>
    </location>
</feature>
<gene>
    <name evidence="3" type="ORF">EB796_000294</name>
    <name evidence="2" type="ORF">EB796_000299</name>
</gene>
<name>A0A7J7KT62_BUGNE</name>
<evidence type="ECO:0000313" key="3">
    <source>
        <dbReference type="EMBL" id="KAF6041396.1"/>
    </source>
</evidence>
<dbReference type="EMBL" id="VXIV02000054">
    <property type="protein sequence ID" value="KAF6041394.1"/>
    <property type="molecule type" value="Genomic_DNA"/>
</dbReference>
<evidence type="ECO:0000256" key="1">
    <source>
        <dbReference type="SAM" id="SignalP"/>
    </source>
</evidence>
<feature type="signal peptide" evidence="1">
    <location>
        <begin position="1"/>
        <end position="19"/>
    </location>
</feature>
<dbReference type="AlphaFoldDB" id="A0A7J7KT62"/>
<dbReference type="Proteomes" id="UP000593567">
    <property type="component" value="Unassembled WGS sequence"/>
</dbReference>
<organism evidence="3 4">
    <name type="scientific">Bugula neritina</name>
    <name type="common">Brown bryozoan</name>
    <name type="synonym">Sertularia neritina</name>
    <dbReference type="NCBI Taxonomy" id="10212"/>
    <lineage>
        <taxon>Eukaryota</taxon>
        <taxon>Metazoa</taxon>
        <taxon>Spiralia</taxon>
        <taxon>Lophotrochozoa</taxon>
        <taxon>Bryozoa</taxon>
        <taxon>Gymnolaemata</taxon>
        <taxon>Cheilostomatida</taxon>
        <taxon>Flustrina</taxon>
        <taxon>Buguloidea</taxon>
        <taxon>Bugulidae</taxon>
        <taxon>Bugula</taxon>
    </lineage>
</organism>
<reference evidence="3 4" key="1">
    <citation type="submission" date="2019-09" db="EMBL/GenBank/DDBJ databases">
        <authorList>
            <person name="Raiko M."/>
            <person name="Komissarov A."/>
            <person name="Rhodes A."/>
            <person name="Kliver S."/>
            <person name="Lim-Fong G."/>
            <person name="Kwan J."/>
            <person name="O'Brien S.J."/>
            <person name="Lopez J.V."/>
        </authorList>
    </citation>
    <scope>NUCLEOTIDE SEQUENCE [LARGE SCALE GENOMIC DNA]</scope>
    <source>
        <strain evidence="3">Kwan_BN1</strain>
    </source>
</reference>
<accession>A0A7J7KT62</accession>
<comment type="caution">
    <text evidence="3">The sequence shown here is derived from an EMBL/GenBank/DDBJ whole genome shotgun (WGS) entry which is preliminary data.</text>
</comment>
<evidence type="ECO:0000313" key="2">
    <source>
        <dbReference type="EMBL" id="KAF6041394.1"/>
    </source>
</evidence>
<dbReference type="EMBL" id="VXIV02000053">
    <property type="protein sequence ID" value="KAF6041396.1"/>
    <property type="molecule type" value="Genomic_DNA"/>
</dbReference>
<reference evidence="3 4" key="2">
    <citation type="submission" date="2020-06" db="EMBL/GenBank/DDBJ databases">
        <title>Draft genome of Bugula neritina, a colonial animal packing powerful symbionts and potential medicines.</title>
        <authorList>
            <person name="Rayko M."/>
        </authorList>
    </citation>
    <scope>NUCLEOTIDE SEQUENCE [LARGE SCALE GENOMIC DNA]</scope>
    <source>
        <strain evidence="3">Kwan_BN1</strain>
    </source>
</reference>
<keyword evidence="4" id="KW-1185">Reference proteome</keyword>
<evidence type="ECO:0000313" key="4">
    <source>
        <dbReference type="Proteomes" id="UP000593567"/>
    </source>
</evidence>
<keyword evidence="1" id="KW-0732">Signal</keyword>
<protein>
    <submittedName>
        <fullName evidence="3">Uncharacterized protein</fullName>
    </submittedName>
</protein>
<sequence>MKLIIMLSCFVLMFVLCAAEEQLSESNKEDATTQLEDTPNHLRVKRKMSVEEYLKKYLPRKVPETCRKLSAFCQSHDQCCDKLKCWCSIFNTNCSCR</sequence>